<dbReference type="InterPro" id="IPR037401">
    <property type="entry name" value="SnoaL-like"/>
</dbReference>
<evidence type="ECO:0000313" key="3">
    <source>
        <dbReference type="Proteomes" id="UP000194151"/>
    </source>
</evidence>
<proteinExistence type="predicted"/>
<reference evidence="2 3" key="1">
    <citation type="submission" date="2017-05" db="EMBL/GenBank/DDBJ databases">
        <title>Complete and WGS of Bordetella genogroups.</title>
        <authorList>
            <person name="Spilker T."/>
            <person name="LiPuma J."/>
        </authorList>
    </citation>
    <scope>NUCLEOTIDE SEQUENCE [LARGE SCALE GENOMIC DNA]</scope>
    <source>
        <strain evidence="2 3">AU19157</strain>
    </source>
</reference>
<gene>
    <name evidence="2" type="ORF">CAL12_16535</name>
</gene>
<dbReference type="Gene3D" id="3.10.450.50">
    <property type="match status" value="1"/>
</dbReference>
<sequence>MSQQNKAVLQNANAAITVGDIEGFLSFCVDDIIWTTVGGESLHGKEAVRQSMLKEYAEPPKFTVSHLIAEGDHVVALGTIVSRGSDGRLVNNRYSDVWRFRDGRMAELNAFVIESN</sequence>
<dbReference type="EMBL" id="CP021108">
    <property type="protein sequence ID" value="ARP82265.1"/>
    <property type="molecule type" value="Genomic_DNA"/>
</dbReference>
<feature type="domain" description="SnoaL-like" evidence="1">
    <location>
        <begin position="13"/>
        <end position="107"/>
    </location>
</feature>
<dbReference type="AlphaFoldDB" id="A0A1W6YMH5"/>
<dbReference type="SUPFAM" id="SSF54427">
    <property type="entry name" value="NTF2-like"/>
    <property type="match status" value="1"/>
</dbReference>
<keyword evidence="3" id="KW-1185">Reference proteome</keyword>
<dbReference type="Pfam" id="PF12680">
    <property type="entry name" value="SnoaL_2"/>
    <property type="match status" value="1"/>
</dbReference>
<accession>A0A1W6YMH5</accession>
<dbReference type="PANTHER" id="PTHR41252:SF1">
    <property type="entry name" value="BLR2505 PROTEIN"/>
    <property type="match status" value="1"/>
</dbReference>
<organism evidence="2 3">
    <name type="scientific">Bordetella genomosp. 8</name>
    <dbReference type="NCBI Taxonomy" id="1416806"/>
    <lineage>
        <taxon>Bacteria</taxon>
        <taxon>Pseudomonadati</taxon>
        <taxon>Pseudomonadota</taxon>
        <taxon>Betaproteobacteria</taxon>
        <taxon>Burkholderiales</taxon>
        <taxon>Alcaligenaceae</taxon>
        <taxon>Bordetella</taxon>
    </lineage>
</organism>
<evidence type="ECO:0000259" key="1">
    <source>
        <dbReference type="Pfam" id="PF12680"/>
    </source>
</evidence>
<dbReference type="InterPro" id="IPR032710">
    <property type="entry name" value="NTF2-like_dom_sf"/>
</dbReference>
<keyword evidence="2" id="KW-0413">Isomerase</keyword>
<protein>
    <submittedName>
        <fullName evidence="2">Ketosteroid isomerase</fullName>
    </submittedName>
</protein>
<name>A0A1W6YMH5_9BORD</name>
<dbReference type="STRING" id="1416806.CAL12_16535"/>
<dbReference type="Proteomes" id="UP000194151">
    <property type="component" value="Chromosome"/>
</dbReference>
<dbReference type="KEGG" id="bgv:CAL12_16535"/>
<dbReference type="RefSeq" id="WP_086065639.1">
    <property type="nucleotide sequence ID" value="NZ_CP021108.1"/>
</dbReference>
<evidence type="ECO:0000313" key="2">
    <source>
        <dbReference type="EMBL" id="ARP82265.1"/>
    </source>
</evidence>
<dbReference type="OrthoDB" id="129343at2"/>
<dbReference type="PANTHER" id="PTHR41252">
    <property type="entry name" value="BLR2505 PROTEIN"/>
    <property type="match status" value="1"/>
</dbReference>
<dbReference type="GO" id="GO:0016853">
    <property type="term" value="F:isomerase activity"/>
    <property type="evidence" value="ECO:0007669"/>
    <property type="project" value="UniProtKB-KW"/>
</dbReference>